<dbReference type="InterPro" id="IPR008962">
    <property type="entry name" value="PapD-like_sf"/>
</dbReference>
<dbReference type="PROSITE" id="PS50202">
    <property type="entry name" value="MSP"/>
    <property type="match status" value="1"/>
</dbReference>
<dbReference type="InterPro" id="IPR000535">
    <property type="entry name" value="MSP_dom"/>
</dbReference>
<feature type="domain" description="MSP" evidence="2">
    <location>
        <begin position="3"/>
        <end position="132"/>
    </location>
</feature>
<accession>A0A915E5B0</accession>
<keyword evidence="1" id="KW-0206">Cytoskeleton</keyword>
<dbReference type="SUPFAM" id="SSF49354">
    <property type="entry name" value="PapD-like"/>
    <property type="match status" value="1"/>
</dbReference>
<dbReference type="InterPro" id="IPR013783">
    <property type="entry name" value="Ig-like_fold"/>
</dbReference>
<evidence type="ECO:0000313" key="3">
    <source>
        <dbReference type="Proteomes" id="UP000887574"/>
    </source>
</evidence>
<keyword evidence="1" id="KW-0963">Cytoplasm</keyword>
<evidence type="ECO:0000313" key="4">
    <source>
        <dbReference type="WBParaSite" id="jg26637"/>
    </source>
</evidence>
<reference evidence="4" key="1">
    <citation type="submission" date="2022-11" db="UniProtKB">
        <authorList>
            <consortium name="WormBaseParasite"/>
        </authorList>
    </citation>
    <scope>IDENTIFICATION</scope>
</reference>
<dbReference type="WBParaSite" id="jg26637">
    <property type="protein sequence ID" value="jg26637"/>
    <property type="gene ID" value="jg26637"/>
</dbReference>
<dbReference type="InterPro" id="IPR051774">
    <property type="entry name" value="Sperm-specific_class_P"/>
</dbReference>
<proteinExistence type="predicted"/>
<organism evidence="3 4">
    <name type="scientific">Ditylenchus dipsaci</name>
    <dbReference type="NCBI Taxonomy" id="166011"/>
    <lineage>
        <taxon>Eukaryota</taxon>
        <taxon>Metazoa</taxon>
        <taxon>Ecdysozoa</taxon>
        <taxon>Nematoda</taxon>
        <taxon>Chromadorea</taxon>
        <taxon>Rhabditida</taxon>
        <taxon>Tylenchina</taxon>
        <taxon>Tylenchomorpha</taxon>
        <taxon>Sphaerularioidea</taxon>
        <taxon>Anguinidae</taxon>
        <taxon>Anguininae</taxon>
        <taxon>Ditylenchus</taxon>
    </lineage>
</organism>
<comment type="function">
    <text evidence="1">Central component in molecular interactions underlying sperm crawling. Forms an extensive filament system that extends from sperm villipoda, along the leading edge of the pseudopod.</text>
</comment>
<protein>
    <recommendedName>
        <fullName evidence="1">Major sperm protein</fullName>
    </recommendedName>
</protein>
<name>A0A915E5B0_9BILA</name>
<evidence type="ECO:0000259" key="2">
    <source>
        <dbReference type="PROSITE" id="PS50202"/>
    </source>
</evidence>
<dbReference type="PANTHER" id="PTHR22947">
    <property type="entry name" value="MAJOR SPERM PROTEIN"/>
    <property type="match status" value="1"/>
</dbReference>
<evidence type="ECO:0000256" key="1">
    <source>
        <dbReference type="RuleBase" id="RU003425"/>
    </source>
</evidence>
<dbReference type="AlphaFoldDB" id="A0A915E5B0"/>
<dbReference type="Proteomes" id="UP000887574">
    <property type="component" value="Unplaced"/>
</dbReference>
<dbReference type="Gene3D" id="2.60.40.10">
    <property type="entry name" value="Immunoglobulins"/>
    <property type="match status" value="1"/>
</dbReference>
<dbReference type="PANTHER" id="PTHR22947:SF3">
    <property type="entry name" value="MSP DOMAIN-CONTAINING PROTEIN-RELATED"/>
    <property type="match status" value="1"/>
</dbReference>
<keyword evidence="3" id="KW-1185">Reference proteome</keyword>
<sequence>MASVSLDPQVAVFPDANGWHTSIHELKNASETKIAFKVKSTNNHVYRVRPVYGIVPRKSGHAAIEFIRRLPTRVADENASESADFGAGVEDKFVIEWMEVDDQDTDPQGLFRAFKEAGDNTTKQNGTITLQVEVK</sequence>
<dbReference type="Pfam" id="PF00635">
    <property type="entry name" value="Motile_Sperm"/>
    <property type="match status" value="1"/>
</dbReference>